<dbReference type="InterPro" id="IPR003607">
    <property type="entry name" value="HD/PDEase_dom"/>
</dbReference>
<dbReference type="AlphaFoldDB" id="A0A1G9JTM8"/>
<dbReference type="PANTHER" id="PTHR35795:SF1">
    <property type="entry name" value="BIS(5'-NUCLEOSYL)-TETRAPHOSPHATASE, SYMMETRICAL"/>
    <property type="match status" value="1"/>
</dbReference>
<dbReference type="EMBL" id="FNGO01000004">
    <property type="protein sequence ID" value="SDL40889.1"/>
    <property type="molecule type" value="Genomic_DNA"/>
</dbReference>
<dbReference type="NCBIfam" id="NF002327">
    <property type="entry name" value="PRK01286.1-2"/>
    <property type="match status" value="1"/>
</dbReference>
<dbReference type="InterPro" id="IPR006261">
    <property type="entry name" value="dGTPase"/>
</dbReference>
<dbReference type="PANTHER" id="PTHR35795">
    <property type="entry name" value="SLR1885 PROTEIN"/>
    <property type="match status" value="1"/>
</dbReference>
<dbReference type="STRING" id="321763.SAMN04488692_10490"/>
<dbReference type="Gene3D" id="1.10.3210.10">
    <property type="entry name" value="Hypothetical protein af1432"/>
    <property type="match status" value="1"/>
</dbReference>
<evidence type="ECO:0000256" key="1">
    <source>
        <dbReference type="ARBA" id="ARBA00022801"/>
    </source>
</evidence>
<comment type="similarity">
    <text evidence="2">Belongs to the dGTPase family. Type 2 subfamily.</text>
</comment>
<dbReference type="CDD" id="cd00077">
    <property type="entry name" value="HDc"/>
    <property type="match status" value="1"/>
</dbReference>
<dbReference type="InterPro" id="IPR051094">
    <property type="entry name" value="Diverse_Catalytic_Enzymes"/>
</dbReference>
<name>A0A1G9JTM8_9FIRM</name>
<proteinExistence type="inferred from homology"/>
<evidence type="ECO:0000259" key="3">
    <source>
        <dbReference type="PROSITE" id="PS51831"/>
    </source>
</evidence>
<protein>
    <recommendedName>
        <fullName evidence="2">Deoxyguanosinetriphosphate triphosphohydrolase-like protein</fullName>
    </recommendedName>
</protein>
<keyword evidence="5" id="KW-1185">Reference proteome</keyword>
<sequence length="344" mass="39146">MDYQGVDSGLVDREGLETREKNILSSKAALSAESRGRRKTEEGCPLRTAFQNDRDRIIHAKAFRRLKHKTQVFISPQGDHYRTRLTHTLEVSQISRTIARALGLNEDLTEAISLGHDLGHTPFGHAGEDILDELTSGGFNHNQHSLRVVDFLEGSDSDDSGLNLTYEVRDGICHHTGREKPETLEGQIVKLADRVAYINHDIDDALRAGILQLSDLPEKADEILGKTHSRRIDSMVKSIISASRNRDEIKMTDEVEKITKKLRDFLFANVYIGSRAKKEEHKARRLLKELYSYYHEHPEKMPSEYSKRAQQSELEQAVVDYIAGMTDRYAIQKGRELFIPTPWA</sequence>
<gene>
    <name evidence="4" type="ORF">SAMN04488692_10490</name>
</gene>
<evidence type="ECO:0000313" key="4">
    <source>
        <dbReference type="EMBL" id="SDL40889.1"/>
    </source>
</evidence>
<organism evidence="4 5">
    <name type="scientific">Halarsenatibacter silvermanii</name>
    <dbReference type="NCBI Taxonomy" id="321763"/>
    <lineage>
        <taxon>Bacteria</taxon>
        <taxon>Bacillati</taxon>
        <taxon>Bacillota</taxon>
        <taxon>Clostridia</taxon>
        <taxon>Halanaerobiales</taxon>
        <taxon>Halarsenatibacteraceae</taxon>
        <taxon>Halarsenatibacter</taxon>
    </lineage>
</organism>
<dbReference type="InterPro" id="IPR006674">
    <property type="entry name" value="HD_domain"/>
</dbReference>
<dbReference type="Pfam" id="PF13286">
    <property type="entry name" value="HD_assoc"/>
    <property type="match status" value="1"/>
</dbReference>
<dbReference type="InterPro" id="IPR023023">
    <property type="entry name" value="dNTPase_2"/>
</dbReference>
<feature type="domain" description="HD" evidence="3">
    <location>
        <begin position="84"/>
        <end position="198"/>
    </location>
</feature>
<accession>A0A1G9JTM8</accession>
<dbReference type="NCBIfam" id="TIGR01353">
    <property type="entry name" value="dGTP_triPase"/>
    <property type="match status" value="1"/>
</dbReference>
<dbReference type="HAMAP" id="MF_01212">
    <property type="entry name" value="dGTPase_type2"/>
    <property type="match status" value="1"/>
</dbReference>
<dbReference type="Proteomes" id="UP000199476">
    <property type="component" value="Unassembled WGS sequence"/>
</dbReference>
<evidence type="ECO:0000256" key="2">
    <source>
        <dbReference type="HAMAP-Rule" id="MF_01212"/>
    </source>
</evidence>
<reference evidence="4 5" key="1">
    <citation type="submission" date="2016-10" db="EMBL/GenBank/DDBJ databases">
        <authorList>
            <person name="de Groot N.N."/>
        </authorList>
    </citation>
    <scope>NUCLEOTIDE SEQUENCE [LARGE SCALE GENOMIC DNA]</scope>
    <source>
        <strain evidence="4 5">SLAS-1</strain>
    </source>
</reference>
<keyword evidence="1 2" id="KW-0378">Hydrolase</keyword>
<dbReference type="InterPro" id="IPR026875">
    <property type="entry name" value="PHydrolase_assoc_dom"/>
</dbReference>
<dbReference type="SMART" id="SM00471">
    <property type="entry name" value="HDc"/>
    <property type="match status" value="1"/>
</dbReference>
<dbReference type="SUPFAM" id="SSF109604">
    <property type="entry name" value="HD-domain/PDEase-like"/>
    <property type="match status" value="1"/>
</dbReference>
<dbReference type="GO" id="GO:0016793">
    <property type="term" value="F:triphosphoric monoester hydrolase activity"/>
    <property type="evidence" value="ECO:0007669"/>
    <property type="project" value="InterPro"/>
</dbReference>
<evidence type="ECO:0000313" key="5">
    <source>
        <dbReference type="Proteomes" id="UP000199476"/>
    </source>
</evidence>
<dbReference type="PROSITE" id="PS51831">
    <property type="entry name" value="HD"/>
    <property type="match status" value="1"/>
</dbReference>
<dbReference type="Pfam" id="PF01966">
    <property type="entry name" value="HD"/>
    <property type="match status" value="1"/>
</dbReference>